<dbReference type="Pfam" id="PF13557">
    <property type="entry name" value="Phenol_MetA_deg"/>
    <property type="match status" value="1"/>
</dbReference>
<sequence length="274" mass="30455">MLTRSIIKIPLFLLGLIAWLNASAHDPIFGKGPHVLFKGGVEVSPQIDFSKANNNKELSWGLNLTYGITGDWAAGIELPYLDKENLFSSSSGTGDVKLFTKFRFWRNDSLGVQESAAVLLKVKLDNADTNTTPSLGSGATSSILGLAYGYESSKWYRWASVRYAINGENNTGLRRGDKIFVDFAGGVRLKMNDYEKPDTVWMIELNGELTQRNEFNGSKLANTGGDQWFISPGIFWTKRNFAIKAGIQIPISSSLNGNQDEVDYRAKLVFEWHL</sequence>
<dbReference type="AlphaFoldDB" id="A0A3B0XVG4"/>
<evidence type="ECO:0000313" key="1">
    <source>
        <dbReference type="EMBL" id="VAW72288.1"/>
    </source>
</evidence>
<name>A0A3B0XVG4_9ZZZZ</name>
<reference evidence="1" key="1">
    <citation type="submission" date="2018-06" db="EMBL/GenBank/DDBJ databases">
        <authorList>
            <person name="Zhirakovskaya E."/>
        </authorList>
    </citation>
    <scope>NUCLEOTIDE SEQUENCE</scope>
</reference>
<dbReference type="InterPro" id="IPR025737">
    <property type="entry name" value="FApF"/>
</dbReference>
<protein>
    <submittedName>
        <fullName evidence="1">Uncharacterized protein</fullName>
    </submittedName>
</protein>
<dbReference type="EMBL" id="UOFL01000036">
    <property type="protein sequence ID" value="VAW72288.1"/>
    <property type="molecule type" value="Genomic_DNA"/>
</dbReference>
<accession>A0A3B0XVG4</accession>
<proteinExistence type="predicted"/>
<gene>
    <name evidence="1" type="ORF">MNBD_GAMMA12-1692</name>
</gene>
<organism evidence="1">
    <name type="scientific">hydrothermal vent metagenome</name>
    <dbReference type="NCBI Taxonomy" id="652676"/>
    <lineage>
        <taxon>unclassified sequences</taxon>
        <taxon>metagenomes</taxon>
        <taxon>ecological metagenomes</taxon>
    </lineage>
</organism>